<gene>
    <name evidence="1" type="ORF">UG56_012080</name>
</gene>
<dbReference type="Gene3D" id="3.30.70.2970">
    <property type="entry name" value="Protein of unknown function (DUF541), domain 2"/>
    <property type="match status" value="1"/>
</dbReference>
<evidence type="ECO:0008006" key="3">
    <source>
        <dbReference type="Google" id="ProtNLM"/>
    </source>
</evidence>
<dbReference type="AlphaFoldDB" id="A0A1J4N4G5"/>
<evidence type="ECO:0000313" key="1">
    <source>
        <dbReference type="EMBL" id="OIJ26453.1"/>
    </source>
</evidence>
<keyword evidence="2" id="KW-1185">Reference proteome</keyword>
<dbReference type="PANTHER" id="PTHR34387">
    <property type="entry name" value="SLR1258 PROTEIN"/>
    <property type="match status" value="1"/>
</dbReference>
<reference evidence="1" key="1">
    <citation type="submission" date="2016-10" db="EMBL/GenBank/DDBJ databases">
        <title>Draft Genome Sequence of Nocardioides luteus Strain BAFB, an Alkane-Degrading Bacterium Isolated from JP-7 Polluted Soil.</title>
        <authorList>
            <person name="Brown L."/>
            <person name="Ruiz O.N."/>
            <person name="Gunasekera T."/>
        </authorList>
    </citation>
    <scope>NUCLEOTIDE SEQUENCE [LARGE SCALE GENOMIC DNA]</scope>
    <source>
        <strain evidence="1">BAFB</strain>
    </source>
</reference>
<dbReference type="OrthoDB" id="3724496at2"/>
<organism evidence="1 2">
    <name type="scientific">Nocardioides luteus</name>
    <dbReference type="NCBI Taxonomy" id="1844"/>
    <lineage>
        <taxon>Bacteria</taxon>
        <taxon>Bacillati</taxon>
        <taxon>Actinomycetota</taxon>
        <taxon>Actinomycetes</taxon>
        <taxon>Propionibacteriales</taxon>
        <taxon>Nocardioidaceae</taxon>
        <taxon>Nocardioides</taxon>
    </lineage>
</organism>
<dbReference type="Proteomes" id="UP000033772">
    <property type="component" value="Unassembled WGS sequence"/>
</dbReference>
<dbReference type="STRING" id="1844.UG56_012080"/>
<accession>A0A1J4N4G5</accession>
<evidence type="ECO:0000313" key="2">
    <source>
        <dbReference type="Proteomes" id="UP000033772"/>
    </source>
</evidence>
<proteinExistence type="predicted"/>
<dbReference type="GO" id="GO:0006974">
    <property type="term" value="P:DNA damage response"/>
    <property type="evidence" value="ECO:0007669"/>
    <property type="project" value="TreeGrafter"/>
</dbReference>
<dbReference type="Gene3D" id="3.30.110.170">
    <property type="entry name" value="Protein of unknown function (DUF541), domain 1"/>
    <property type="match status" value="1"/>
</dbReference>
<dbReference type="Pfam" id="PF04402">
    <property type="entry name" value="SIMPL"/>
    <property type="match status" value="1"/>
</dbReference>
<dbReference type="PANTHER" id="PTHR34387:SF2">
    <property type="entry name" value="SLR1258 PROTEIN"/>
    <property type="match status" value="1"/>
</dbReference>
<protein>
    <recommendedName>
        <fullName evidence="3">SIMPL domain-containing protein</fullName>
    </recommendedName>
</protein>
<dbReference type="EMBL" id="JZDQ02000015">
    <property type="protein sequence ID" value="OIJ26453.1"/>
    <property type="molecule type" value="Genomic_DNA"/>
</dbReference>
<dbReference type="InterPro" id="IPR007497">
    <property type="entry name" value="SIMPL/DUF541"/>
</dbReference>
<sequence length="221" mass="24375">MSDILIKVRGSHSVEVAPERGVVSAEIRFEGASPEPVMERLQRGLHGVRGELERLEQEGAIERFLIQRVRTSAERPWNQDGKRLPLVHHASVGLAVEFVDFTELATWVGRTAGDEGLRIHHVDWRLTKDSRLKVERDVRQEAVRQAKIRAQDYADALDLGPVAVRSINDVGVSRELAYESTAMPMPAAAAAKFADAAGAPDLAFDPDDITVYAEVEAAFTV</sequence>
<dbReference type="InterPro" id="IPR052022">
    <property type="entry name" value="26kDa_periplasmic_antigen"/>
</dbReference>
<comment type="caution">
    <text evidence="1">The sequence shown here is derived from an EMBL/GenBank/DDBJ whole genome shotgun (WGS) entry which is preliminary data.</text>
</comment>
<dbReference type="RefSeq" id="WP_045548275.1">
    <property type="nucleotide sequence ID" value="NZ_JZDQ02000015.1"/>
</dbReference>
<name>A0A1J4N4G5_9ACTN</name>